<dbReference type="AlphaFoldDB" id="A0AAD6ZQB2"/>
<comment type="caution">
    <text evidence="1">The sequence shown here is derived from an EMBL/GenBank/DDBJ whole genome shotgun (WGS) entry which is preliminary data.</text>
</comment>
<evidence type="ECO:0000313" key="2">
    <source>
        <dbReference type="Proteomes" id="UP001218218"/>
    </source>
</evidence>
<dbReference type="EMBL" id="JARIHO010000033">
    <property type="protein sequence ID" value="KAJ7334254.1"/>
    <property type="molecule type" value="Genomic_DNA"/>
</dbReference>
<dbReference type="Proteomes" id="UP001218218">
    <property type="component" value="Unassembled WGS sequence"/>
</dbReference>
<gene>
    <name evidence="1" type="ORF">DFH08DRAFT_880630</name>
</gene>
<evidence type="ECO:0000313" key="1">
    <source>
        <dbReference type="EMBL" id="KAJ7334254.1"/>
    </source>
</evidence>
<accession>A0AAD6ZQB2</accession>
<reference evidence="1" key="1">
    <citation type="submission" date="2023-03" db="EMBL/GenBank/DDBJ databases">
        <title>Massive genome expansion in bonnet fungi (Mycena s.s.) driven by repeated elements and novel gene families across ecological guilds.</title>
        <authorList>
            <consortium name="Lawrence Berkeley National Laboratory"/>
            <person name="Harder C.B."/>
            <person name="Miyauchi S."/>
            <person name="Viragh M."/>
            <person name="Kuo A."/>
            <person name="Thoen E."/>
            <person name="Andreopoulos B."/>
            <person name="Lu D."/>
            <person name="Skrede I."/>
            <person name="Drula E."/>
            <person name="Henrissat B."/>
            <person name="Morin E."/>
            <person name="Kohler A."/>
            <person name="Barry K."/>
            <person name="LaButti K."/>
            <person name="Morin E."/>
            <person name="Salamov A."/>
            <person name="Lipzen A."/>
            <person name="Mereny Z."/>
            <person name="Hegedus B."/>
            <person name="Baldrian P."/>
            <person name="Stursova M."/>
            <person name="Weitz H."/>
            <person name="Taylor A."/>
            <person name="Grigoriev I.V."/>
            <person name="Nagy L.G."/>
            <person name="Martin F."/>
            <person name="Kauserud H."/>
        </authorList>
    </citation>
    <scope>NUCLEOTIDE SEQUENCE</scope>
    <source>
        <strain evidence="1">CBHHK002</strain>
    </source>
</reference>
<keyword evidence="2" id="KW-1185">Reference proteome</keyword>
<protein>
    <submittedName>
        <fullName evidence="1">Uncharacterized protein</fullName>
    </submittedName>
</protein>
<proteinExistence type="predicted"/>
<organism evidence="1 2">
    <name type="scientific">Mycena albidolilacea</name>
    <dbReference type="NCBI Taxonomy" id="1033008"/>
    <lineage>
        <taxon>Eukaryota</taxon>
        <taxon>Fungi</taxon>
        <taxon>Dikarya</taxon>
        <taxon>Basidiomycota</taxon>
        <taxon>Agaricomycotina</taxon>
        <taxon>Agaricomycetes</taxon>
        <taxon>Agaricomycetidae</taxon>
        <taxon>Agaricales</taxon>
        <taxon>Marasmiineae</taxon>
        <taxon>Mycenaceae</taxon>
        <taxon>Mycena</taxon>
    </lineage>
</organism>
<name>A0AAD6ZQB2_9AGAR</name>
<sequence length="88" mass="9711">MLSMSRHWILPSPGLLTSLNSLWSGVVVGRWGNGARITPKLVKTAPDSAEPITSTAVRSPMLSTSYRRLHCQQLHAVHIGFKTIYKQA</sequence>